<dbReference type="Proteomes" id="UP000321638">
    <property type="component" value="Unassembled WGS sequence"/>
</dbReference>
<proteinExistence type="predicted"/>
<protein>
    <submittedName>
        <fullName evidence="2">Hydantoinase B/oxoprolinase family protein</fullName>
    </submittedName>
</protein>
<comment type="caution">
    <text evidence="2">The sequence shown here is derived from an EMBL/GenBank/DDBJ whole genome shotgun (WGS) entry which is preliminary data.</text>
</comment>
<evidence type="ECO:0000313" key="2">
    <source>
        <dbReference type="EMBL" id="TXL79617.1"/>
    </source>
</evidence>
<keyword evidence="3" id="KW-1185">Reference proteome</keyword>
<dbReference type="GO" id="GO:0006749">
    <property type="term" value="P:glutathione metabolic process"/>
    <property type="evidence" value="ECO:0007669"/>
    <property type="project" value="TreeGrafter"/>
</dbReference>
<dbReference type="OrthoDB" id="9761586at2"/>
<dbReference type="InterPro" id="IPR045079">
    <property type="entry name" value="Oxoprolinase-like"/>
</dbReference>
<evidence type="ECO:0000259" key="1">
    <source>
        <dbReference type="Pfam" id="PF02538"/>
    </source>
</evidence>
<reference evidence="2 3" key="1">
    <citation type="submission" date="2019-06" db="EMBL/GenBank/DDBJ databases">
        <title>New taxonomy in bacterial strain CC-CFT640, isolated from vineyard.</title>
        <authorList>
            <person name="Lin S.-Y."/>
            <person name="Tsai C.-F."/>
            <person name="Young C.-C."/>
        </authorList>
    </citation>
    <scope>NUCLEOTIDE SEQUENCE [LARGE SCALE GENOMIC DNA]</scope>
    <source>
        <strain evidence="2 3">CC-CFT640</strain>
    </source>
</reference>
<name>A0A5C8PTI0_9HYPH</name>
<dbReference type="Pfam" id="PF02538">
    <property type="entry name" value="Hydantoinase_B"/>
    <property type="match status" value="1"/>
</dbReference>
<evidence type="ECO:0000313" key="3">
    <source>
        <dbReference type="Proteomes" id="UP000321638"/>
    </source>
</evidence>
<accession>A0A5C8PTI0</accession>
<gene>
    <name evidence="2" type="ORF">FHP25_06715</name>
</gene>
<dbReference type="EMBL" id="VDUZ01000005">
    <property type="protein sequence ID" value="TXL79617.1"/>
    <property type="molecule type" value="Genomic_DNA"/>
</dbReference>
<dbReference type="RefSeq" id="WP_147846126.1">
    <property type="nucleotide sequence ID" value="NZ_VDUZ01000005.1"/>
</dbReference>
<dbReference type="AlphaFoldDB" id="A0A5C8PTI0"/>
<dbReference type="GO" id="GO:0017168">
    <property type="term" value="F:5-oxoprolinase (ATP-hydrolyzing) activity"/>
    <property type="evidence" value="ECO:0007669"/>
    <property type="project" value="TreeGrafter"/>
</dbReference>
<dbReference type="PANTHER" id="PTHR11365:SF23">
    <property type="entry name" value="HYPOTHETICAL 5-OXOPROLINASE (EUROFUNG)-RELATED"/>
    <property type="match status" value="1"/>
</dbReference>
<sequence>MNVHAALRPKADAKTRIDPVTAAVIHGALENIAIEMGHKLMRMSYSSIIRESEDFGAALTDAEGRQLCECKMSTPLQSGPIPGYIRGILKIMAARGETVRPGDVIMHNDPYGGASHGPDVGFCVPVFLDGALIGFSVTTAHHLDIGALSPGSCGIVDAVDTYAEGLQFKAIKVVSEGRRNEAVWHMLRDNIRASDLVVGDMEAQVKAAEIGAGRYLALVQQYGLATVNAAYEDLMDYSERLMRDAIRALPDGDYTATTHFDGYLDDPDPARRELPITATIRVRGDSLVVDLTGTAPQVPDKPINMPLEGTVDCAVWLTIRSILLDSVTYGNIPQNSGLTRPIEIIAPKGTLTNPIFPAPVIARFCPGNALADTVMKALAQAVPTQVSAGIGNLRVIAFSGLNEGKHWVHMEILEGSYGGRHGLDGMDAVDTLYANTRNNPIEDIESHLPIRVDRYELRDNTAAPGQWRGGIGTVREFTCLADGGFSVEGDGHRFRPWGFDGGTDGHTASLTLVDKSGAQTPLVSKVPYHKVKAGDHLVSFGPCGGGYGDPLKRDPQAVLFDVLEGYICAEQAKTDYGVVISGKSLDAAATTAERARRA</sequence>
<dbReference type="GO" id="GO:0005829">
    <property type="term" value="C:cytosol"/>
    <property type="evidence" value="ECO:0007669"/>
    <property type="project" value="TreeGrafter"/>
</dbReference>
<dbReference type="InterPro" id="IPR003692">
    <property type="entry name" value="Hydantoinase_B"/>
</dbReference>
<feature type="domain" description="Hydantoinase B/oxoprolinase" evidence="1">
    <location>
        <begin position="18"/>
        <end position="550"/>
    </location>
</feature>
<organism evidence="2 3">
    <name type="scientific">Vineibacter terrae</name>
    <dbReference type="NCBI Taxonomy" id="2586908"/>
    <lineage>
        <taxon>Bacteria</taxon>
        <taxon>Pseudomonadati</taxon>
        <taxon>Pseudomonadota</taxon>
        <taxon>Alphaproteobacteria</taxon>
        <taxon>Hyphomicrobiales</taxon>
        <taxon>Vineibacter</taxon>
    </lineage>
</organism>
<dbReference type="PANTHER" id="PTHR11365">
    <property type="entry name" value="5-OXOPROLINASE RELATED"/>
    <property type="match status" value="1"/>
</dbReference>